<feature type="coiled-coil region" evidence="1">
    <location>
        <begin position="22"/>
        <end position="49"/>
    </location>
</feature>
<evidence type="ECO:0008006" key="4">
    <source>
        <dbReference type="Google" id="ProtNLM"/>
    </source>
</evidence>
<dbReference type="Proteomes" id="UP001211522">
    <property type="component" value="Unassembled WGS sequence"/>
</dbReference>
<dbReference type="AlphaFoldDB" id="A0AAW6F0R9"/>
<proteinExistence type="predicted"/>
<sequence length="270" mass="31695">MKKLLHLVILLLLMGCVGKVEHEKVLKQNQTLKTQIEQLTNELNGYKNDPAKLLQQAQDGLKNEDENALISACANLKLYHPERNERKQADDLYSQYLTIKEKKAEEQRKAFEKEEKERLSALNRLKKKYDDVSNVTWYQNPYFIHYDNSNHTSLYIGKDNSNIWLRLKMSYNGDDWIFFENAYLSYDGNTLEIPFDRYRDKKTDNDSEVWEWIDVLVSDSMLSFIRNMVEGKTPKMRLSGKYSSTRNLSTNEIKAIKDVLAGYDILKTNN</sequence>
<comment type="caution">
    <text evidence="2">The sequence shown here is derived from an EMBL/GenBank/DDBJ whole genome shotgun (WGS) entry which is preliminary data.</text>
</comment>
<accession>A0AAW6F0R9</accession>
<name>A0AAW6F0R9_PARDI</name>
<evidence type="ECO:0000256" key="1">
    <source>
        <dbReference type="SAM" id="Coils"/>
    </source>
</evidence>
<keyword evidence="1" id="KW-0175">Coiled coil</keyword>
<dbReference type="EMBL" id="JAQMPX010000003">
    <property type="protein sequence ID" value="MDB9136970.1"/>
    <property type="molecule type" value="Genomic_DNA"/>
</dbReference>
<reference evidence="2" key="1">
    <citation type="submission" date="2023-01" db="EMBL/GenBank/DDBJ databases">
        <title>Human gut microbiome strain richness.</title>
        <authorList>
            <person name="Chen-Liaw A."/>
        </authorList>
    </citation>
    <scope>NUCLEOTIDE SEQUENCE</scope>
    <source>
        <strain evidence="2">D35st1_E5_D35t1_190705</strain>
    </source>
</reference>
<dbReference type="RefSeq" id="WP_272059909.1">
    <property type="nucleotide sequence ID" value="NZ_JAQMPX010000003.1"/>
</dbReference>
<dbReference type="PROSITE" id="PS51257">
    <property type="entry name" value="PROKAR_LIPOPROTEIN"/>
    <property type="match status" value="1"/>
</dbReference>
<gene>
    <name evidence="2" type="ORF">PN612_00430</name>
</gene>
<evidence type="ECO:0000313" key="3">
    <source>
        <dbReference type="Proteomes" id="UP001211522"/>
    </source>
</evidence>
<protein>
    <recommendedName>
        <fullName evidence="4">Lipoprotein</fullName>
    </recommendedName>
</protein>
<organism evidence="2 3">
    <name type="scientific">Parabacteroides distasonis</name>
    <dbReference type="NCBI Taxonomy" id="823"/>
    <lineage>
        <taxon>Bacteria</taxon>
        <taxon>Pseudomonadati</taxon>
        <taxon>Bacteroidota</taxon>
        <taxon>Bacteroidia</taxon>
        <taxon>Bacteroidales</taxon>
        <taxon>Tannerellaceae</taxon>
        <taxon>Parabacteroides</taxon>
    </lineage>
</organism>
<evidence type="ECO:0000313" key="2">
    <source>
        <dbReference type="EMBL" id="MDB9136970.1"/>
    </source>
</evidence>